<comment type="caution">
    <text evidence="1">The sequence shown here is derived from an EMBL/GenBank/DDBJ whole genome shotgun (WGS) entry which is preliminary data.</text>
</comment>
<proteinExistence type="predicted"/>
<name>A0A1C7MHQ9_GRIFR</name>
<dbReference type="EMBL" id="LUGG01000003">
    <property type="protein sequence ID" value="OBZ76358.1"/>
    <property type="molecule type" value="Genomic_DNA"/>
</dbReference>
<evidence type="ECO:0000313" key="1">
    <source>
        <dbReference type="EMBL" id="OBZ76358.1"/>
    </source>
</evidence>
<evidence type="ECO:0000313" key="2">
    <source>
        <dbReference type="Proteomes" id="UP000092993"/>
    </source>
</evidence>
<keyword evidence="2" id="KW-1185">Reference proteome</keyword>
<dbReference type="AlphaFoldDB" id="A0A1C7MHQ9"/>
<reference evidence="1 2" key="1">
    <citation type="submission" date="2016-03" db="EMBL/GenBank/DDBJ databases">
        <title>Whole genome sequencing of Grifola frondosa 9006-11.</title>
        <authorList>
            <person name="Min B."/>
            <person name="Park H."/>
            <person name="Kim J.-G."/>
            <person name="Cho H."/>
            <person name="Oh Y.-L."/>
            <person name="Kong W.-S."/>
            <person name="Choi I.-G."/>
        </authorList>
    </citation>
    <scope>NUCLEOTIDE SEQUENCE [LARGE SCALE GENOMIC DNA]</scope>
    <source>
        <strain evidence="1 2">9006-11</strain>
    </source>
</reference>
<organism evidence="1 2">
    <name type="scientific">Grifola frondosa</name>
    <name type="common">Maitake</name>
    <name type="synonym">Polyporus frondosus</name>
    <dbReference type="NCBI Taxonomy" id="5627"/>
    <lineage>
        <taxon>Eukaryota</taxon>
        <taxon>Fungi</taxon>
        <taxon>Dikarya</taxon>
        <taxon>Basidiomycota</taxon>
        <taxon>Agaricomycotina</taxon>
        <taxon>Agaricomycetes</taxon>
        <taxon>Polyporales</taxon>
        <taxon>Grifolaceae</taxon>
        <taxon>Grifola</taxon>
    </lineage>
</organism>
<protein>
    <submittedName>
        <fullName evidence="1">Uncharacterized protein</fullName>
    </submittedName>
</protein>
<dbReference type="OrthoDB" id="2802652at2759"/>
<sequence>MESLYVAGGIYIWDWVNTLYFDWRLASGGREIWRWPALVYLLARFTNLVAVICQFMIMNLQNEPNCDALIWVIPSTDIWNLNTHLSCAAAVPRPARLPTHATPCTSSARLNATPPYLCPSTSKPDARAIAEVDGVRKGLLVCVVVHQVLARRDVEFFQSPNFAMSTRDVTVADASYISPSPETASTK</sequence>
<gene>
    <name evidence="1" type="ORF">A0H81_02914</name>
</gene>
<dbReference type="Proteomes" id="UP000092993">
    <property type="component" value="Unassembled WGS sequence"/>
</dbReference>
<accession>A0A1C7MHQ9</accession>